<keyword evidence="2" id="KW-0732">Signal</keyword>
<evidence type="ECO:0000256" key="1">
    <source>
        <dbReference type="SAM" id="MobiDB-lite"/>
    </source>
</evidence>
<dbReference type="EMBL" id="CADEBC010000066">
    <property type="protein sequence ID" value="CAB3221663.1"/>
    <property type="molecule type" value="Genomic_DNA"/>
</dbReference>
<comment type="caution">
    <text evidence="3">The sequence shown here is derived from an EMBL/GenBank/DDBJ whole genome shotgun (WGS) entry which is preliminary data.</text>
</comment>
<dbReference type="Proteomes" id="UP000494256">
    <property type="component" value="Unassembled WGS sequence"/>
</dbReference>
<evidence type="ECO:0000313" key="5">
    <source>
        <dbReference type="Proteomes" id="UP000494106"/>
    </source>
</evidence>
<evidence type="ECO:0000256" key="2">
    <source>
        <dbReference type="SAM" id="SignalP"/>
    </source>
</evidence>
<dbReference type="Proteomes" id="UP000494106">
    <property type="component" value="Unassembled WGS sequence"/>
</dbReference>
<evidence type="ECO:0000313" key="6">
    <source>
        <dbReference type="Proteomes" id="UP000494256"/>
    </source>
</evidence>
<reference evidence="5 6" key="1">
    <citation type="submission" date="2020-04" db="EMBL/GenBank/DDBJ databases">
        <authorList>
            <person name="Wallbank WR R."/>
            <person name="Pardo Diaz C."/>
            <person name="Kozak K."/>
            <person name="Martin S."/>
            <person name="Jiggins C."/>
            <person name="Moest M."/>
            <person name="Warren A I."/>
            <person name="Byers J.R.P. K."/>
            <person name="Montejo-Kovacevich G."/>
            <person name="Yen C E."/>
        </authorList>
    </citation>
    <scope>NUCLEOTIDE SEQUENCE [LARGE SCALE GENOMIC DNA]</scope>
</reference>
<sequence>MLLTLLLLPSLPAPEGDAPRAVTINSHIEAHAHPTTLHYKPADTAQRVTEFAVVLSAQSRHCDVWPERARVCHRGRHTGEGRSRNGHTPRRHTPAAILRH</sequence>
<feature type="compositionally biased region" description="Basic residues" evidence="1">
    <location>
        <begin position="84"/>
        <end position="100"/>
    </location>
</feature>
<accession>A0A8S0YPQ4</accession>
<feature type="chain" id="PRO_5036434193" description="Secreted protein" evidence="2">
    <location>
        <begin position="19"/>
        <end position="100"/>
    </location>
</feature>
<proteinExistence type="predicted"/>
<name>A0A8S0YPQ4_ARCPL</name>
<evidence type="ECO:0000313" key="4">
    <source>
        <dbReference type="EMBL" id="CAB3235621.1"/>
    </source>
</evidence>
<evidence type="ECO:0000313" key="3">
    <source>
        <dbReference type="EMBL" id="CAB3221663.1"/>
    </source>
</evidence>
<dbReference type="EMBL" id="CADEBD010000300">
    <property type="protein sequence ID" value="CAB3235621.1"/>
    <property type="molecule type" value="Genomic_DNA"/>
</dbReference>
<dbReference type="AlphaFoldDB" id="A0A8S0YPQ4"/>
<feature type="signal peptide" evidence="2">
    <location>
        <begin position="1"/>
        <end position="18"/>
    </location>
</feature>
<organism evidence="3 5">
    <name type="scientific">Arctia plantaginis</name>
    <name type="common">Wood tiger moth</name>
    <name type="synonym">Phalaena plantaginis</name>
    <dbReference type="NCBI Taxonomy" id="874455"/>
    <lineage>
        <taxon>Eukaryota</taxon>
        <taxon>Metazoa</taxon>
        <taxon>Ecdysozoa</taxon>
        <taxon>Arthropoda</taxon>
        <taxon>Hexapoda</taxon>
        <taxon>Insecta</taxon>
        <taxon>Pterygota</taxon>
        <taxon>Neoptera</taxon>
        <taxon>Endopterygota</taxon>
        <taxon>Lepidoptera</taxon>
        <taxon>Glossata</taxon>
        <taxon>Ditrysia</taxon>
        <taxon>Noctuoidea</taxon>
        <taxon>Erebidae</taxon>
        <taxon>Arctiinae</taxon>
        <taxon>Arctia</taxon>
    </lineage>
</organism>
<evidence type="ECO:0008006" key="7">
    <source>
        <dbReference type="Google" id="ProtNLM"/>
    </source>
</evidence>
<gene>
    <name evidence="3" type="ORF">APLA_LOCUS669</name>
    <name evidence="4" type="ORF">APLA_LOCUS7022</name>
</gene>
<keyword evidence="5" id="KW-1185">Reference proteome</keyword>
<protein>
    <recommendedName>
        <fullName evidence="7">Secreted protein</fullName>
    </recommendedName>
</protein>
<feature type="region of interest" description="Disordered" evidence="1">
    <location>
        <begin position="75"/>
        <end position="100"/>
    </location>
</feature>